<dbReference type="NCBIfam" id="TIGR03011">
    <property type="entry name" value="sulf_tusB_dsrH"/>
    <property type="match status" value="1"/>
</dbReference>
<dbReference type="GO" id="GO:0002143">
    <property type="term" value="P:tRNA wobble position uridine thiolation"/>
    <property type="evidence" value="ECO:0007669"/>
    <property type="project" value="InterPro"/>
</dbReference>
<gene>
    <name evidence="1" type="primary">tusB</name>
    <name evidence="1" type="ORF">O0V09_17185</name>
</gene>
<dbReference type="AlphaFoldDB" id="A0A9J6RRZ8"/>
<keyword evidence="2" id="KW-1185">Reference proteome</keyword>
<dbReference type="PANTHER" id="PTHR37526:SF1">
    <property type="entry name" value="PROTEIN TUSB"/>
    <property type="match status" value="1"/>
</dbReference>
<dbReference type="Proteomes" id="UP001069090">
    <property type="component" value="Unassembled WGS sequence"/>
</dbReference>
<name>A0A9J6RRZ8_9GAMM</name>
<dbReference type="InterPro" id="IPR007215">
    <property type="entry name" value="Sulphur_relay_TusB/DsrH"/>
</dbReference>
<dbReference type="SUPFAM" id="SSF75169">
    <property type="entry name" value="DsrEFH-like"/>
    <property type="match status" value="1"/>
</dbReference>
<dbReference type="Pfam" id="PF04077">
    <property type="entry name" value="DsrH"/>
    <property type="match status" value="1"/>
</dbReference>
<dbReference type="PANTHER" id="PTHR37526">
    <property type="entry name" value="PROTEIN TUSB"/>
    <property type="match status" value="1"/>
</dbReference>
<dbReference type="InterPro" id="IPR027396">
    <property type="entry name" value="DsrEFH-like"/>
</dbReference>
<evidence type="ECO:0000313" key="1">
    <source>
        <dbReference type="EMBL" id="MCZ0866943.1"/>
    </source>
</evidence>
<reference evidence="1 2" key="1">
    <citation type="submission" date="2022-12" db="EMBL/GenBank/DDBJ databases">
        <title>Dasania phycosphaerae sp. nov., isolated from particulate material of the south coast of Korea.</title>
        <authorList>
            <person name="Jiang Y."/>
        </authorList>
    </citation>
    <scope>NUCLEOTIDE SEQUENCE [LARGE SCALE GENOMIC DNA]</scope>
    <source>
        <strain evidence="1 2">GY-19</strain>
    </source>
</reference>
<organism evidence="1 2">
    <name type="scientific">Dasania phycosphaerae</name>
    <dbReference type="NCBI Taxonomy" id="2950436"/>
    <lineage>
        <taxon>Bacteria</taxon>
        <taxon>Pseudomonadati</taxon>
        <taxon>Pseudomonadota</taxon>
        <taxon>Gammaproteobacteria</taxon>
        <taxon>Cellvibrionales</taxon>
        <taxon>Spongiibacteraceae</taxon>
        <taxon>Dasania</taxon>
    </lineage>
</organism>
<sequence>MSSLHIVNKSPLSHSCLDECLSCCQQGDELLLIEDGVLALSSLKPQQLDKLNALGLQPYVLAADVAARGLSTRLLPPFQSCDDTGFVDLCVKHPKSISWF</sequence>
<comment type="caution">
    <text evidence="1">The sequence shown here is derived from an EMBL/GenBank/DDBJ whole genome shotgun (WGS) entry which is preliminary data.</text>
</comment>
<dbReference type="RefSeq" id="WP_258332894.1">
    <property type="nucleotide sequence ID" value="NZ_JAPTGG010000019.1"/>
</dbReference>
<protein>
    <submittedName>
        <fullName evidence="1">Sulfurtransferase complex subunit TusB</fullName>
    </submittedName>
</protein>
<dbReference type="EMBL" id="JAPTGG010000019">
    <property type="protein sequence ID" value="MCZ0866943.1"/>
    <property type="molecule type" value="Genomic_DNA"/>
</dbReference>
<dbReference type="Gene3D" id="3.40.1260.10">
    <property type="entry name" value="DsrEFH-like"/>
    <property type="match status" value="1"/>
</dbReference>
<evidence type="ECO:0000313" key="2">
    <source>
        <dbReference type="Proteomes" id="UP001069090"/>
    </source>
</evidence>
<dbReference type="GO" id="GO:1990228">
    <property type="term" value="C:sulfurtransferase complex"/>
    <property type="evidence" value="ECO:0007669"/>
    <property type="project" value="TreeGrafter"/>
</dbReference>
<accession>A0A9J6RRZ8</accession>
<proteinExistence type="predicted"/>